<dbReference type="Gene3D" id="3.40.50.720">
    <property type="entry name" value="NAD(P)-binding Rossmann-like Domain"/>
    <property type="match status" value="1"/>
</dbReference>
<comment type="pathway">
    <text evidence="1">Steroid biosynthesis; zymosterol biosynthesis; zymosterol from lanosterol: step 5/6.</text>
</comment>
<reference evidence="3" key="1">
    <citation type="journal article" date="2021" name="Nat. Commun.">
        <title>Genetic determinants of endophytism in the Arabidopsis root mycobiome.</title>
        <authorList>
            <person name="Mesny F."/>
            <person name="Miyauchi S."/>
            <person name="Thiergart T."/>
            <person name="Pickel B."/>
            <person name="Atanasova L."/>
            <person name="Karlsson M."/>
            <person name="Huettel B."/>
            <person name="Barry K.W."/>
            <person name="Haridas S."/>
            <person name="Chen C."/>
            <person name="Bauer D."/>
            <person name="Andreopoulos W."/>
            <person name="Pangilinan J."/>
            <person name="LaButti K."/>
            <person name="Riley R."/>
            <person name="Lipzen A."/>
            <person name="Clum A."/>
            <person name="Drula E."/>
            <person name="Henrissat B."/>
            <person name="Kohler A."/>
            <person name="Grigoriev I.V."/>
            <person name="Martin F.M."/>
            <person name="Hacquard S."/>
        </authorList>
    </citation>
    <scope>NUCLEOTIDE SEQUENCE</scope>
    <source>
        <strain evidence="3">MPI-CAGE-AT-0147</strain>
    </source>
</reference>
<sequence length="330" mass="35661">MAGTVLITGANGSLGMPFIEHILSSYPTYTIIAAVRNPSPSSDPNTAALARTIASHDTSRAFIEPLDLTSLANVRSFAESIADRVAKKQLPPLAAIVCNAFTWSLHDQLTTPDGFERTFQVGHLAHFLLVLKLLGAMASTGRVVMLGSANHYPEKPVPISKLGAAFPDDINILVKPSADEPGNEHDRGFQRYATTKLANVMFMQDLGARLQKDPALSGITVTAMDPGGLVDSRAHAAQKPALRIVMAIANAILPLLRPFTSEMRRSADSARDLAELSVGDGYRDARGYYVGMKKTEPARVVRDEDKARALWEACWGWVGLTRDETALVNV</sequence>
<dbReference type="GO" id="GO:0005811">
    <property type="term" value="C:lipid droplet"/>
    <property type="evidence" value="ECO:0007669"/>
    <property type="project" value="TreeGrafter"/>
</dbReference>
<evidence type="ECO:0000313" key="4">
    <source>
        <dbReference type="Proteomes" id="UP000738349"/>
    </source>
</evidence>
<evidence type="ECO:0000313" key="3">
    <source>
        <dbReference type="EMBL" id="KAH7123008.1"/>
    </source>
</evidence>
<organism evidence="3 4">
    <name type="scientific">Dactylonectria macrodidyma</name>
    <dbReference type="NCBI Taxonomy" id="307937"/>
    <lineage>
        <taxon>Eukaryota</taxon>
        <taxon>Fungi</taxon>
        <taxon>Dikarya</taxon>
        <taxon>Ascomycota</taxon>
        <taxon>Pezizomycotina</taxon>
        <taxon>Sordariomycetes</taxon>
        <taxon>Hypocreomycetidae</taxon>
        <taxon>Hypocreales</taxon>
        <taxon>Nectriaceae</taxon>
        <taxon>Dactylonectria</taxon>
    </lineage>
</organism>
<name>A0A9P9DPQ5_9HYPO</name>
<dbReference type="PANTHER" id="PTHR43647:SF4">
    <property type="entry name" value="KETOREDUCTASE (KR) DOMAIN-CONTAINING PROTEIN"/>
    <property type="match status" value="1"/>
</dbReference>
<evidence type="ECO:0000256" key="1">
    <source>
        <dbReference type="ARBA" id="ARBA00023589"/>
    </source>
</evidence>
<dbReference type="GO" id="GO:0005741">
    <property type="term" value="C:mitochondrial outer membrane"/>
    <property type="evidence" value="ECO:0007669"/>
    <property type="project" value="TreeGrafter"/>
</dbReference>
<dbReference type="SUPFAM" id="SSF51735">
    <property type="entry name" value="NAD(P)-binding Rossmann-fold domains"/>
    <property type="match status" value="1"/>
</dbReference>
<dbReference type="InterPro" id="IPR002347">
    <property type="entry name" value="SDR_fam"/>
</dbReference>
<dbReference type="PANTHER" id="PTHR43647">
    <property type="entry name" value="DEHYDROGENASE"/>
    <property type="match status" value="1"/>
</dbReference>
<dbReference type="GO" id="GO:0005789">
    <property type="term" value="C:endoplasmic reticulum membrane"/>
    <property type="evidence" value="ECO:0007669"/>
    <property type="project" value="TreeGrafter"/>
</dbReference>
<comment type="caution">
    <text evidence="3">The sequence shown here is derived from an EMBL/GenBank/DDBJ whole genome shotgun (WGS) entry which is preliminary data.</text>
</comment>
<dbReference type="EMBL" id="JAGMUV010000023">
    <property type="protein sequence ID" value="KAH7123008.1"/>
    <property type="molecule type" value="Genomic_DNA"/>
</dbReference>
<dbReference type="AlphaFoldDB" id="A0A9P9DPQ5"/>
<protein>
    <recommendedName>
        <fullName evidence="2">3beta-hydroxysteroid 3-dehydrogenase</fullName>
        <ecNumber evidence="2">1.1.1.270</ecNumber>
    </recommendedName>
</protein>
<accession>A0A9P9DPQ5</accession>
<gene>
    <name evidence="3" type="ORF">EDB81DRAFT_225608</name>
</gene>
<dbReference type="OrthoDB" id="191139at2759"/>
<keyword evidence="4" id="KW-1185">Reference proteome</keyword>
<evidence type="ECO:0000256" key="2">
    <source>
        <dbReference type="ARBA" id="ARBA00023621"/>
    </source>
</evidence>
<dbReference type="PRINTS" id="PR00081">
    <property type="entry name" value="GDHRDH"/>
</dbReference>
<proteinExistence type="predicted"/>
<dbReference type="EC" id="1.1.1.270" evidence="2"/>
<dbReference type="GO" id="GO:0000253">
    <property type="term" value="F:3-beta-hydroxysteroid 3-dehydrogenase (NADP+) activity"/>
    <property type="evidence" value="ECO:0007669"/>
    <property type="project" value="UniProtKB-EC"/>
</dbReference>
<dbReference type="InterPro" id="IPR036291">
    <property type="entry name" value="NAD(P)-bd_dom_sf"/>
</dbReference>
<dbReference type="Proteomes" id="UP000738349">
    <property type="component" value="Unassembled WGS sequence"/>
</dbReference>
<dbReference type="InterPro" id="IPR051593">
    <property type="entry name" value="Ergosterol_Biosynth_ERG27"/>
</dbReference>